<accession>A0ABQ9GT20</accession>
<evidence type="ECO:0000256" key="2">
    <source>
        <dbReference type="SAM" id="SignalP"/>
    </source>
</evidence>
<dbReference type="Proteomes" id="UP001159363">
    <property type="component" value="Chromosome 8"/>
</dbReference>
<evidence type="ECO:0000256" key="1">
    <source>
        <dbReference type="SAM" id="MobiDB-lite"/>
    </source>
</evidence>
<feature type="chain" id="PRO_5047443930" evidence="2">
    <location>
        <begin position="20"/>
        <end position="886"/>
    </location>
</feature>
<protein>
    <submittedName>
        <fullName evidence="3">Uncharacterized protein</fullName>
    </submittedName>
</protein>
<dbReference type="EMBL" id="JARBHB010000009">
    <property type="protein sequence ID" value="KAJ8875148.1"/>
    <property type="molecule type" value="Genomic_DNA"/>
</dbReference>
<feature type="region of interest" description="Disordered" evidence="1">
    <location>
        <begin position="199"/>
        <end position="225"/>
    </location>
</feature>
<reference evidence="3 4" key="1">
    <citation type="submission" date="2023-02" db="EMBL/GenBank/DDBJ databases">
        <title>LHISI_Scaffold_Assembly.</title>
        <authorList>
            <person name="Stuart O.P."/>
            <person name="Cleave R."/>
            <person name="Magrath M.J.L."/>
            <person name="Mikheyev A.S."/>
        </authorList>
    </citation>
    <scope>NUCLEOTIDE SEQUENCE [LARGE SCALE GENOMIC DNA]</scope>
    <source>
        <strain evidence="3">Daus_M_001</strain>
        <tissue evidence="3">Leg muscle</tissue>
    </source>
</reference>
<proteinExistence type="predicted"/>
<name>A0ABQ9GT20_9NEOP</name>
<gene>
    <name evidence="3" type="ORF">PR048_023041</name>
</gene>
<evidence type="ECO:0000313" key="4">
    <source>
        <dbReference type="Proteomes" id="UP001159363"/>
    </source>
</evidence>
<feature type="region of interest" description="Disordered" evidence="1">
    <location>
        <begin position="336"/>
        <end position="369"/>
    </location>
</feature>
<feature type="region of interest" description="Disordered" evidence="1">
    <location>
        <begin position="540"/>
        <end position="568"/>
    </location>
</feature>
<keyword evidence="2" id="KW-0732">Signal</keyword>
<feature type="signal peptide" evidence="2">
    <location>
        <begin position="1"/>
        <end position="19"/>
    </location>
</feature>
<evidence type="ECO:0000313" key="3">
    <source>
        <dbReference type="EMBL" id="KAJ8875148.1"/>
    </source>
</evidence>
<comment type="caution">
    <text evidence="3">The sequence shown here is derived from an EMBL/GenBank/DDBJ whole genome shotgun (WGS) entry which is preliminary data.</text>
</comment>
<organism evidence="3 4">
    <name type="scientific">Dryococelus australis</name>
    <dbReference type="NCBI Taxonomy" id="614101"/>
    <lineage>
        <taxon>Eukaryota</taxon>
        <taxon>Metazoa</taxon>
        <taxon>Ecdysozoa</taxon>
        <taxon>Arthropoda</taxon>
        <taxon>Hexapoda</taxon>
        <taxon>Insecta</taxon>
        <taxon>Pterygota</taxon>
        <taxon>Neoptera</taxon>
        <taxon>Polyneoptera</taxon>
        <taxon>Phasmatodea</taxon>
        <taxon>Verophasmatodea</taxon>
        <taxon>Anareolatae</taxon>
        <taxon>Phasmatidae</taxon>
        <taxon>Eurycanthinae</taxon>
        <taxon>Dryococelus</taxon>
    </lineage>
</organism>
<sequence length="886" mass="98096">MFTLGALSLWCNFIDLVKICFHEAEEYAGNRTSAGLHGRGSNGEWSISCTLKPESVIPISEITQISIAHWLLAPTVESEDWACILWFGSYWLRVLHEVSKNAWTNGNVYTNVSSKAGCNGRCSSRRDTSVTSRPPRRLVAQSAPALEAMRVATYIKHDESQGLVKPFRSRSTLPRRRATSAAPEYLPFYGRSVALREEHDVPEKTRRPAASSDTIRTCDNPGVSRSGIEPGSPWWEASRLTLYQNLVKSARMREARFFFFLDVRLYQSRKIVKLQGFAEGHASTGSFPRRHKELESRKCWWAESCECMRRRRYATRETLLPACAVRLLVSHRDDPGSIPGRVTPDSRTWESCPTAPPVGGFSRRSPAPPPPPGCSALISITRVGSRDLVVKSRPDPFTHSGFSVSNTYLTSPAMGGGLDTPLLAWVRVAHLGCDFAAGEELVRRALVPPAQEGLAAWVSSGTTHIPEGLGPLYGMTPSLAILVDCRSVSLPPPPSWFVWLPRPPGPALALSSLMAERSRAGMQGRGEREILEISRRPAVSSGTIPTCENPGASRPGIEPGSPSWEASGLTTRRRTRLCDHACRICCVGNRRATLNMYSFRPCLNSEGVLTLTLAHSGPLERIVTCGLFVPSNAVRAFCAYLHVSRCLKIRLARRKRAAVKWRRNIYALCTCKLLPDGACLILQTHTICCLAAERRFIAHFLQNDLVGRWYSGGCEFETNLIVVITSGGLYPRHQSWRLFVDSPRPNAVSCHGLGVEWSKAALIEVLRACEGGTSWIWSSAGMQKRGKREILEKNRRPVVSSGSIPLKSWNKDSVNDRNRALERESVCPLHRALQSKSKMLYSRSTVQYASFHSAPGFVQLLHAISCMHYASCNLPRASCILATHLS</sequence>
<keyword evidence="4" id="KW-1185">Reference proteome</keyword>